<evidence type="ECO:0000313" key="3">
    <source>
        <dbReference type="Proteomes" id="UP000008068"/>
    </source>
</evidence>
<feature type="chain" id="PRO_5003405351" evidence="1">
    <location>
        <begin position="20"/>
        <end position="196"/>
    </location>
</feature>
<dbReference type="InParanoid" id="G0NI41"/>
<dbReference type="PANTHER" id="PTHR21479">
    <property type="match status" value="1"/>
</dbReference>
<sequence>MKLIVFLLMNAWFPVLVSGECKPEQNEKYRTSVEYNGTVTCTLKPYFCAMFYYVEWDRLAKNEDLHFIRLHCTKTGTLFHHAYVYFIGGDGWNDDYYEPRIEVYHDCSKDFIRYAAIDLEPVSVHKNAAKRSYSFDVSNRGFYGFQNEKHQNRYQDIPGENNRYIADWLDYKHEKTLVHEGIFETYDEQEEGCLKA</sequence>
<name>G0NI41_CAEBE</name>
<dbReference type="EMBL" id="GL379887">
    <property type="protein sequence ID" value="EGT31635.1"/>
    <property type="molecule type" value="Genomic_DNA"/>
</dbReference>
<dbReference type="AlphaFoldDB" id="G0NI41"/>
<dbReference type="OrthoDB" id="5881402at2759"/>
<dbReference type="OMA" id="HEGIFET"/>
<evidence type="ECO:0000256" key="1">
    <source>
        <dbReference type="SAM" id="SignalP"/>
    </source>
</evidence>
<dbReference type="eggNOG" id="ENOG502TK07">
    <property type="taxonomic scope" value="Eukaryota"/>
</dbReference>
<gene>
    <name evidence="2" type="ORF">CAEBREN_20303</name>
</gene>
<feature type="signal peptide" evidence="1">
    <location>
        <begin position="1"/>
        <end position="19"/>
    </location>
</feature>
<evidence type="ECO:0000313" key="2">
    <source>
        <dbReference type="EMBL" id="EGT31635.1"/>
    </source>
</evidence>
<dbReference type="HOGENOM" id="CLU_1391336_0_0_1"/>
<proteinExistence type="predicted"/>
<protein>
    <submittedName>
        <fullName evidence="2">Uncharacterized protein</fullName>
    </submittedName>
</protein>
<keyword evidence="3" id="KW-1185">Reference proteome</keyword>
<keyword evidence="1" id="KW-0732">Signal</keyword>
<reference evidence="3" key="1">
    <citation type="submission" date="2011-07" db="EMBL/GenBank/DDBJ databases">
        <authorList>
            <consortium name="Caenorhabditis brenneri Sequencing and Analysis Consortium"/>
            <person name="Wilson R.K."/>
        </authorList>
    </citation>
    <scope>NUCLEOTIDE SEQUENCE [LARGE SCALE GENOMIC DNA]</scope>
    <source>
        <strain evidence="3">PB2801</strain>
    </source>
</reference>
<dbReference type="PANTHER" id="PTHR21479:SF22">
    <property type="entry name" value="PROTEIN CBG07241"/>
    <property type="match status" value="1"/>
</dbReference>
<organism evidence="3">
    <name type="scientific">Caenorhabditis brenneri</name>
    <name type="common">Nematode worm</name>
    <dbReference type="NCBI Taxonomy" id="135651"/>
    <lineage>
        <taxon>Eukaryota</taxon>
        <taxon>Metazoa</taxon>
        <taxon>Ecdysozoa</taxon>
        <taxon>Nematoda</taxon>
        <taxon>Chromadorea</taxon>
        <taxon>Rhabditida</taxon>
        <taxon>Rhabditina</taxon>
        <taxon>Rhabditomorpha</taxon>
        <taxon>Rhabditoidea</taxon>
        <taxon>Rhabditidae</taxon>
        <taxon>Peloderinae</taxon>
        <taxon>Caenorhabditis</taxon>
    </lineage>
</organism>
<accession>G0NI41</accession>
<dbReference type="Proteomes" id="UP000008068">
    <property type="component" value="Unassembled WGS sequence"/>
</dbReference>